<dbReference type="PANTHER" id="PTHR15749">
    <property type="entry name" value="FANCONI-ASSOCIATED NUCLEASE 1"/>
    <property type="match status" value="1"/>
</dbReference>
<evidence type="ECO:0000256" key="6">
    <source>
        <dbReference type="ARBA" id="ARBA00022771"/>
    </source>
</evidence>
<keyword evidence="3 12" id="KW-0540">Nuclease</keyword>
<dbReference type="SMART" id="SM00734">
    <property type="entry name" value="ZnF_Rad18"/>
    <property type="match status" value="1"/>
</dbReference>
<keyword evidence="8" id="KW-0862">Zinc</keyword>
<dbReference type="Gene3D" id="3.30.160.60">
    <property type="entry name" value="Classic Zinc Finger"/>
    <property type="match status" value="1"/>
</dbReference>
<keyword evidence="9 12" id="KW-0460">Magnesium</keyword>
<dbReference type="InterPro" id="IPR006642">
    <property type="entry name" value="Rad18_UBZ4"/>
</dbReference>
<keyword evidence="12" id="KW-0539">Nucleus</keyword>
<evidence type="ECO:0000313" key="18">
    <source>
        <dbReference type="Proteomes" id="UP001443914"/>
    </source>
</evidence>
<evidence type="ECO:0000259" key="16">
    <source>
        <dbReference type="SMART" id="SM00990"/>
    </source>
</evidence>
<dbReference type="GO" id="GO:0070336">
    <property type="term" value="F:flap-structured DNA binding"/>
    <property type="evidence" value="ECO:0007669"/>
    <property type="project" value="TreeGrafter"/>
</dbReference>
<evidence type="ECO:0000256" key="11">
    <source>
        <dbReference type="ARBA" id="ARBA00023211"/>
    </source>
</evidence>
<dbReference type="InterPro" id="IPR049126">
    <property type="entry name" value="FAN1-like_TPR"/>
</dbReference>
<feature type="region of interest" description="Disordered" evidence="13">
    <location>
        <begin position="29"/>
        <end position="51"/>
    </location>
</feature>
<keyword evidence="5 12" id="KW-0227">DNA damage</keyword>
<dbReference type="InterPro" id="IPR049132">
    <property type="entry name" value="FAN1-like_euk"/>
</dbReference>
<evidence type="ECO:0000256" key="5">
    <source>
        <dbReference type="ARBA" id="ARBA00022763"/>
    </source>
</evidence>
<dbReference type="EC" id="3.1.4.1" evidence="12"/>
<keyword evidence="6" id="KW-0863">Zinc-finger</keyword>
<dbReference type="GO" id="GO:0016818">
    <property type="term" value="F:hydrolase activity, acting on acid anhydrides, in phosphorus-containing anhydrides"/>
    <property type="evidence" value="ECO:0007669"/>
    <property type="project" value="InterPro"/>
</dbReference>
<evidence type="ECO:0000256" key="12">
    <source>
        <dbReference type="RuleBase" id="RU365033"/>
    </source>
</evidence>
<evidence type="ECO:0000256" key="8">
    <source>
        <dbReference type="ARBA" id="ARBA00022833"/>
    </source>
</evidence>
<dbReference type="InterPro" id="IPR049125">
    <property type="entry name" value="FAN1-like_WH"/>
</dbReference>
<comment type="similarity">
    <text evidence="2 12">Belongs to the FAN1 family.</text>
</comment>
<sequence length="968" mass="108764">MLTGRESLRRLIGKRRRILSNLPRILSSSPSMVDKSVDDDNNNDNNNDGGGGAAGDLNDECVACPICGNTIRGDNRAVNSHIDSCLVRGTKRKLSQRTLLQFSFSSKSRNKMCAADRVSVESETDEFQTASDSEPTQSDSLQLAYVDYNEVTHDKDKCEMPNPCLTIPCQSSSYLVSASPHSAEVSSENGLIDSNTNAKCDDTPLCHKLLEACFDVAGVLNTLSEMAFETYIVGRKFGDVSEVLSGEHFRLIRDHINIKDPNAIKIVSIDLGSERVLGYLPRDLAQHLSPLIDNYQLKFQGVVISAPINTTEIVPIQIMCQPTLSCKEEANSDLPTLKSLCENVFRSIDLGKKCPPSTTKYQQNFRLMVEEVLRGNIHLLTEAEKICLESFRSMSDDAQRLFVRLYTRKGPWFRISNLSYPEILDYSVAVRELTEASYVCSFGFKSTVDDVDLQEILNILTVGELCEIVRIFKKGSKVGTRKKDLIAALYSAYKDGVCSLLPSLILDRTGLCIRISSFAELLLWRVQRLFFLDGEQDLTAFLLVDLGIVKYPDYKSTISNPVFPDRSELLAYEEAIEVAQIMDQSLDEDNSDLVLRCIKIVESQLSSYLKKENHCYPPQSEELDASFLKCFSASWVYSKAALLGVSYYEQERRYEDAIRLLKLLLDCYTSDGRRGYWILRLSIDLEHIGFIEESLSVAEDGVLDPWVRAGSRMALQRRVMRLGKPPRRWKSPSYVAIVKRKITEILIQGRPLSSNVGIKSRFYGEDGEQCGVEELALKFYAGEGGGWQGVHAESGIWLTVYGLLMWDVIFSDVPNVFRTRFQNAPLDMGSDNFYVVRRSIIEAHLQKIDEGLGETILIMSWESHQGTVCRGVNWEKHSLSELRAAVTCIGGPCLANLCRLLAQDYRSWSSGMPDLLLWRFHGNYNGEAKLVEVKGPRDRLSEQQRAWLLTLMDCGFTVEVCKVSSPGI</sequence>
<feature type="domain" description="VRR-NUC" evidence="16">
    <location>
        <begin position="848"/>
        <end position="965"/>
    </location>
</feature>
<dbReference type="Pfam" id="PF21315">
    <property type="entry name" value="FAN1_HTH"/>
    <property type="match status" value="1"/>
</dbReference>
<gene>
    <name evidence="17" type="ORF">RND81_12G112200</name>
</gene>
<protein>
    <recommendedName>
        <fullName evidence="12">Fanconi-associated nuclease</fullName>
        <ecNumber evidence="12">3.1.4.1</ecNumber>
    </recommendedName>
</protein>
<dbReference type="PANTHER" id="PTHR15749:SF4">
    <property type="entry name" value="FANCONI-ASSOCIATED NUCLEASE 1"/>
    <property type="match status" value="1"/>
</dbReference>
<dbReference type="GO" id="GO:0008270">
    <property type="term" value="F:zinc ion binding"/>
    <property type="evidence" value="ECO:0007669"/>
    <property type="project" value="UniProtKB-KW"/>
</dbReference>
<dbReference type="Pfam" id="PF08774">
    <property type="entry name" value="VRR_NUC"/>
    <property type="match status" value="1"/>
</dbReference>
<comment type="caution">
    <text evidence="17">The sequence shown here is derived from an EMBL/GenBank/DDBJ whole genome shotgun (WGS) entry which is preliminary data.</text>
</comment>
<dbReference type="Gene3D" id="3.40.1350.10">
    <property type="match status" value="1"/>
</dbReference>
<name>A0AAW1H9E3_SAPOF</name>
<dbReference type="SMART" id="SM00910">
    <property type="entry name" value="HIRAN"/>
    <property type="match status" value="1"/>
</dbReference>
<evidence type="ECO:0000256" key="4">
    <source>
        <dbReference type="ARBA" id="ARBA00022723"/>
    </source>
</evidence>
<dbReference type="SMART" id="SM00990">
    <property type="entry name" value="VRR_NUC"/>
    <property type="match status" value="1"/>
</dbReference>
<evidence type="ECO:0000259" key="14">
    <source>
        <dbReference type="SMART" id="SM00734"/>
    </source>
</evidence>
<dbReference type="GO" id="GO:0005634">
    <property type="term" value="C:nucleus"/>
    <property type="evidence" value="ECO:0007669"/>
    <property type="project" value="UniProtKB-SubCell"/>
</dbReference>
<evidence type="ECO:0000256" key="2">
    <source>
        <dbReference type="ARBA" id="ARBA00005533"/>
    </source>
</evidence>
<keyword evidence="18" id="KW-1185">Reference proteome</keyword>
<dbReference type="InterPro" id="IPR014883">
    <property type="entry name" value="VRR_NUC"/>
</dbReference>
<evidence type="ECO:0000256" key="1">
    <source>
        <dbReference type="ARBA" id="ARBA00000983"/>
    </source>
</evidence>
<dbReference type="InterPro" id="IPR014905">
    <property type="entry name" value="HIRAN"/>
</dbReference>
<evidence type="ECO:0000313" key="17">
    <source>
        <dbReference type="EMBL" id="KAK9672614.1"/>
    </source>
</evidence>
<comment type="function">
    <text evidence="12">Nuclease required for the repair of DNA interstrand cross-links (ICL). Acts as a 5'-3' exonuclease that anchors at a cut end of DNA and cleaves DNA successively at every third nucleotide, allowing to excise an ICL from one strand through flanking incisions.</text>
</comment>
<evidence type="ECO:0000256" key="7">
    <source>
        <dbReference type="ARBA" id="ARBA00022801"/>
    </source>
</evidence>
<feature type="domain" description="HIRAN" evidence="15">
    <location>
        <begin position="225"/>
        <end position="322"/>
    </location>
</feature>
<dbReference type="InterPro" id="IPR011856">
    <property type="entry name" value="tRNA_endonuc-like_dom_sf"/>
</dbReference>
<proteinExistence type="inferred from homology"/>
<dbReference type="GO" id="GO:0008409">
    <property type="term" value="F:5'-3' exonuclease activity"/>
    <property type="evidence" value="ECO:0007669"/>
    <property type="project" value="TreeGrafter"/>
</dbReference>
<evidence type="ECO:0000256" key="10">
    <source>
        <dbReference type="ARBA" id="ARBA00023204"/>
    </source>
</evidence>
<organism evidence="17 18">
    <name type="scientific">Saponaria officinalis</name>
    <name type="common">Common soapwort</name>
    <name type="synonym">Lychnis saponaria</name>
    <dbReference type="NCBI Taxonomy" id="3572"/>
    <lineage>
        <taxon>Eukaryota</taxon>
        <taxon>Viridiplantae</taxon>
        <taxon>Streptophyta</taxon>
        <taxon>Embryophyta</taxon>
        <taxon>Tracheophyta</taxon>
        <taxon>Spermatophyta</taxon>
        <taxon>Magnoliopsida</taxon>
        <taxon>eudicotyledons</taxon>
        <taxon>Gunneridae</taxon>
        <taxon>Pentapetalae</taxon>
        <taxon>Caryophyllales</taxon>
        <taxon>Caryophyllaceae</taxon>
        <taxon>Caryophylleae</taxon>
        <taxon>Saponaria</taxon>
    </lineage>
</organism>
<dbReference type="Gene3D" id="3.30.70.2330">
    <property type="match status" value="1"/>
</dbReference>
<dbReference type="CDD" id="cd22326">
    <property type="entry name" value="FAN1-like"/>
    <property type="match status" value="1"/>
</dbReference>
<comment type="cofactor">
    <cofactor evidence="12">
        <name>Mg(2+)</name>
        <dbReference type="ChEBI" id="CHEBI:18420"/>
    </cofactor>
    <cofactor evidence="12">
        <name>Mn(2+)</name>
        <dbReference type="ChEBI" id="CHEBI:29035"/>
    </cofactor>
</comment>
<feature type="domain" description="UBZ4-type" evidence="14">
    <location>
        <begin position="61"/>
        <end position="86"/>
    </location>
</feature>
<dbReference type="AlphaFoldDB" id="A0AAW1H9E3"/>
<comment type="catalytic activity">
    <reaction evidence="1 12">
        <text>Hydrolytically removes 5'-nucleotides successively from the 3'-hydroxy termini of 3'-hydroxy-terminated oligonucleotides.</text>
        <dbReference type="EC" id="3.1.4.1"/>
    </reaction>
</comment>
<dbReference type="GO" id="GO:0017108">
    <property type="term" value="F:5'-flap endonuclease activity"/>
    <property type="evidence" value="ECO:0007669"/>
    <property type="project" value="TreeGrafter"/>
</dbReference>
<dbReference type="GO" id="GO:0004528">
    <property type="term" value="F:phosphodiesterase I activity"/>
    <property type="evidence" value="ECO:0007669"/>
    <property type="project" value="UniProtKB-EC"/>
</dbReference>
<keyword evidence="4 12" id="KW-0479">Metal-binding</keyword>
<dbReference type="Pfam" id="PF08797">
    <property type="entry name" value="HIRAN"/>
    <property type="match status" value="1"/>
</dbReference>
<dbReference type="EMBL" id="JBDFQZ010000012">
    <property type="protein sequence ID" value="KAK9672614.1"/>
    <property type="molecule type" value="Genomic_DNA"/>
</dbReference>
<accession>A0AAW1H9E3</accession>
<keyword evidence="10 12" id="KW-0234">DNA repair</keyword>
<dbReference type="GO" id="GO:0036297">
    <property type="term" value="P:interstrand cross-link repair"/>
    <property type="evidence" value="ECO:0007669"/>
    <property type="project" value="InterPro"/>
</dbReference>
<dbReference type="InterPro" id="IPR033315">
    <property type="entry name" value="Fan1-like"/>
</dbReference>
<comment type="subcellular location">
    <subcellularLocation>
        <location evidence="12">Nucleus</location>
    </subcellularLocation>
</comment>
<evidence type="ECO:0000256" key="13">
    <source>
        <dbReference type="SAM" id="MobiDB-lite"/>
    </source>
</evidence>
<evidence type="ECO:0000256" key="3">
    <source>
        <dbReference type="ARBA" id="ARBA00022722"/>
    </source>
</evidence>
<evidence type="ECO:0000256" key="9">
    <source>
        <dbReference type="ARBA" id="ARBA00022842"/>
    </source>
</evidence>
<keyword evidence="7 12" id="KW-0378">Hydrolase</keyword>
<keyword evidence="11 12" id="KW-0464">Manganese</keyword>
<dbReference type="Pfam" id="PF21170">
    <property type="entry name" value="FAN1_TPR"/>
    <property type="match status" value="1"/>
</dbReference>
<dbReference type="Proteomes" id="UP001443914">
    <property type="component" value="Unassembled WGS sequence"/>
</dbReference>
<reference evidence="17" key="1">
    <citation type="submission" date="2024-03" db="EMBL/GenBank/DDBJ databases">
        <title>WGS assembly of Saponaria officinalis var. Norfolk2.</title>
        <authorList>
            <person name="Jenkins J."/>
            <person name="Shu S."/>
            <person name="Grimwood J."/>
            <person name="Barry K."/>
            <person name="Goodstein D."/>
            <person name="Schmutz J."/>
            <person name="Leebens-Mack J."/>
            <person name="Osbourn A."/>
        </authorList>
    </citation>
    <scope>NUCLEOTIDE SEQUENCE [LARGE SCALE GENOMIC DNA]</scope>
    <source>
        <strain evidence="17">JIC</strain>
    </source>
</reference>
<evidence type="ECO:0000259" key="15">
    <source>
        <dbReference type="SMART" id="SM00910"/>
    </source>
</evidence>